<dbReference type="Proteomes" id="UP000838756">
    <property type="component" value="Unassembled WGS sequence"/>
</dbReference>
<feature type="region of interest" description="Disordered" evidence="2">
    <location>
        <begin position="1"/>
        <end position="44"/>
    </location>
</feature>
<keyword evidence="1" id="KW-0175">Coiled coil</keyword>
<sequence length="305" mass="34804">MASGDRKRPSPSSSNSRAAKCPSRFVTVPPRKQPSLPWLPRAGYDDELERDSTLLRAAKNYYPEGESEGACSEFPPLMQARSWTRGVPYRDSYNHAKPVDSTGNCYTRSTKTIRTINMPPKRRPPLQLYGPLGPNGELQFPPVQTFAEREKEQLEAIKKEKDKNKLPKGLVLLGDLVSGAYDRRKAAEAEARKRRIEKKRKEKAEAELAAQAALKRHLAKLEFELPRDPDEQKSQMLKATEQEHYRYIHPKDLERIQYYLTTIFGNVLRKFRSDTGPSSMVRTKKKLVASNKSVKNKNADTLLHL</sequence>
<accession>A0A8S4S2C0</accession>
<protein>
    <submittedName>
        <fullName evidence="3">Jg1052 protein</fullName>
    </submittedName>
</protein>
<comment type="caution">
    <text evidence="3">The sequence shown here is derived from an EMBL/GenBank/DDBJ whole genome shotgun (WGS) entry which is preliminary data.</text>
</comment>
<dbReference type="AlphaFoldDB" id="A0A8S4S2C0"/>
<dbReference type="OrthoDB" id="6922388at2759"/>
<gene>
    <name evidence="3" type="primary">jg1052</name>
    <name evidence="3" type="ORF">PAEG_LOCUS18500</name>
</gene>
<feature type="compositionally biased region" description="Low complexity" evidence="2">
    <location>
        <begin position="10"/>
        <end position="20"/>
    </location>
</feature>
<reference evidence="3" key="1">
    <citation type="submission" date="2022-03" db="EMBL/GenBank/DDBJ databases">
        <authorList>
            <person name="Lindestad O."/>
        </authorList>
    </citation>
    <scope>NUCLEOTIDE SEQUENCE</scope>
</reference>
<name>A0A8S4S2C0_9NEOP</name>
<keyword evidence="4" id="KW-1185">Reference proteome</keyword>
<evidence type="ECO:0000313" key="3">
    <source>
        <dbReference type="EMBL" id="CAH2242148.1"/>
    </source>
</evidence>
<evidence type="ECO:0000256" key="2">
    <source>
        <dbReference type="SAM" id="MobiDB-lite"/>
    </source>
</evidence>
<dbReference type="EMBL" id="CAKXAJ010025626">
    <property type="protein sequence ID" value="CAH2242148.1"/>
    <property type="molecule type" value="Genomic_DNA"/>
</dbReference>
<evidence type="ECO:0000313" key="4">
    <source>
        <dbReference type="Proteomes" id="UP000838756"/>
    </source>
</evidence>
<proteinExistence type="predicted"/>
<evidence type="ECO:0000256" key="1">
    <source>
        <dbReference type="SAM" id="Coils"/>
    </source>
</evidence>
<organism evidence="3 4">
    <name type="scientific">Pararge aegeria aegeria</name>
    <dbReference type="NCBI Taxonomy" id="348720"/>
    <lineage>
        <taxon>Eukaryota</taxon>
        <taxon>Metazoa</taxon>
        <taxon>Ecdysozoa</taxon>
        <taxon>Arthropoda</taxon>
        <taxon>Hexapoda</taxon>
        <taxon>Insecta</taxon>
        <taxon>Pterygota</taxon>
        <taxon>Neoptera</taxon>
        <taxon>Endopterygota</taxon>
        <taxon>Lepidoptera</taxon>
        <taxon>Glossata</taxon>
        <taxon>Ditrysia</taxon>
        <taxon>Papilionoidea</taxon>
        <taxon>Nymphalidae</taxon>
        <taxon>Satyrinae</taxon>
        <taxon>Satyrini</taxon>
        <taxon>Parargina</taxon>
        <taxon>Pararge</taxon>
    </lineage>
</organism>
<feature type="coiled-coil region" evidence="1">
    <location>
        <begin position="144"/>
        <end position="216"/>
    </location>
</feature>